<keyword evidence="1" id="KW-0378">Hydrolase</keyword>
<dbReference type="Pfam" id="PF03732">
    <property type="entry name" value="Retrotrans_gag"/>
    <property type="match status" value="1"/>
</dbReference>
<feature type="region of interest" description="Disordered" evidence="2">
    <location>
        <begin position="480"/>
        <end position="505"/>
    </location>
</feature>
<evidence type="ECO:0000256" key="1">
    <source>
        <dbReference type="ARBA" id="ARBA00022750"/>
    </source>
</evidence>
<comment type="caution">
    <text evidence="4">The sequence shown here is derived from an EMBL/GenBank/DDBJ whole genome shotgun (WGS) entry which is preliminary data.</text>
</comment>
<feature type="compositionally biased region" description="Polar residues" evidence="2">
    <location>
        <begin position="528"/>
        <end position="544"/>
    </location>
</feature>
<sequence>MGDKQSQILSSLIEKPPSFTGENDAGDGLKWFKQIERLRNGLKLTDTDVLFVVGNRLKGRAEVWWNNNENSITTWDKFEKEFKKSFAPDESAIDLWWNQMINLKQRKDQSVENLKIQFDELCNLLESAGEELSAKYKMRHFRKALKRDIIYELDRAPPSIRTDWEAMIKEAKRIETNFKRYDIIDDEEFHGNTKRGPPVASKNGNSSTVSEASSDISTVIRELCNDMKELKITISNNGSVYNSQSSYGRNNKGYNNNNNVFNPNYLKCYTCGGMGHKAIHWKREGAAVSGRDAVAHDIHKHVQETNQNTITTNPTKINAIMVVPEFEDINEENAPINIYNLGKRTRSQNSDPAIQNTADTSRQARRNRNEQIAGPSRSQTNHNNLQLPSIQNILNQNVVTNTNNETSSNNAVSGKRIKTKRLRAPPRRIAVTNEKVDSDIWKKLEIAKIEVSLKEWIINNKESQRDLRDGTRFLLGKKVKNTNNKGNQNRREKGKEKEIMNNSSQPMEINKVSNAMINESTDDENEYYETNASESDEYTSSGSYKGSEVEDLIGDSEQDTDFYSEDDDTDYDYPYDLNAMKRSTPLRAPITIYDHKIEAIFDSGASVSLISRALAKRLRLLPNGDTIPFASVDDKRNSNTRNDPRCRSDITLSVPIRVAGKLRPEHMVISDDCEDDTCILGMTWFKQFDVTQKLKENIIIIPTKGGKSRILLQGKSTIEKPNYG</sequence>
<dbReference type="Pfam" id="PF13650">
    <property type="entry name" value="Asp_protease_2"/>
    <property type="match status" value="1"/>
</dbReference>
<organism evidence="4 5">
    <name type="scientific">Rhizopus oryzae</name>
    <name type="common">Mucormycosis agent</name>
    <name type="synonym">Rhizopus arrhizus var. delemar</name>
    <dbReference type="NCBI Taxonomy" id="64495"/>
    <lineage>
        <taxon>Eukaryota</taxon>
        <taxon>Fungi</taxon>
        <taxon>Fungi incertae sedis</taxon>
        <taxon>Mucoromycota</taxon>
        <taxon>Mucoromycotina</taxon>
        <taxon>Mucoromycetes</taxon>
        <taxon>Mucorales</taxon>
        <taxon>Mucorineae</taxon>
        <taxon>Rhizopodaceae</taxon>
        <taxon>Rhizopus</taxon>
    </lineage>
</organism>
<dbReference type="SUPFAM" id="SSF50630">
    <property type="entry name" value="Acid proteases"/>
    <property type="match status" value="1"/>
</dbReference>
<dbReference type="PROSITE" id="PS00141">
    <property type="entry name" value="ASP_PROTEASE"/>
    <property type="match status" value="1"/>
</dbReference>
<accession>A0A9P6XZA1</accession>
<dbReference type="EMBL" id="JAANIT010002641">
    <property type="protein sequence ID" value="KAG1535855.1"/>
    <property type="molecule type" value="Genomic_DNA"/>
</dbReference>
<feature type="compositionally biased region" description="Basic and acidic residues" evidence="2">
    <location>
        <begin position="489"/>
        <end position="499"/>
    </location>
</feature>
<feature type="domain" description="Retrotransposon gag" evidence="3">
    <location>
        <begin position="56"/>
        <end position="146"/>
    </location>
</feature>
<dbReference type="InterPro" id="IPR021109">
    <property type="entry name" value="Peptidase_aspartic_dom_sf"/>
</dbReference>
<keyword evidence="1" id="KW-0064">Aspartyl protease</keyword>
<dbReference type="AlphaFoldDB" id="A0A9P6XZA1"/>
<protein>
    <recommendedName>
        <fullName evidence="3">Retrotransposon gag domain-containing protein</fullName>
    </recommendedName>
</protein>
<feature type="region of interest" description="Disordered" evidence="2">
    <location>
        <begin position="189"/>
        <end position="213"/>
    </location>
</feature>
<dbReference type="PANTHER" id="PTHR33223:SF6">
    <property type="entry name" value="CCHC-TYPE DOMAIN-CONTAINING PROTEIN"/>
    <property type="match status" value="1"/>
</dbReference>
<evidence type="ECO:0000256" key="2">
    <source>
        <dbReference type="SAM" id="MobiDB-lite"/>
    </source>
</evidence>
<gene>
    <name evidence="4" type="ORF">G6F51_011301</name>
</gene>
<dbReference type="InterPro" id="IPR001969">
    <property type="entry name" value="Aspartic_peptidase_AS"/>
</dbReference>
<feature type="region of interest" description="Disordered" evidence="2">
    <location>
        <begin position="524"/>
        <end position="569"/>
    </location>
</feature>
<evidence type="ECO:0000313" key="4">
    <source>
        <dbReference type="EMBL" id="KAG1535855.1"/>
    </source>
</evidence>
<feature type="compositionally biased region" description="Acidic residues" evidence="2">
    <location>
        <begin position="549"/>
        <end position="569"/>
    </location>
</feature>
<dbReference type="InterPro" id="IPR005162">
    <property type="entry name" value="Retrotrans_gag_dom"/>
</dbReference>
<dbReference type="GO" id="GO:0004190">
    <property type="term" value="F:aspartic-type endopeptidase activity"/>
    <property type="evidence" value="ECO:0007669"/>
    <property type="project" value="UniProtKB-KW"/>
</dbReference>
<feature type="region of interest" description="Disordered" evidence="2">
    <location>
        <begin position="342"/>
        <end position="383"/>
    </location>
</feature>
<dbReference type="CDD" id="cd00303">
    <property type="entry name" value="retropepsin_like"/>
    <property type="match status" value="1"/>
</dbReference>
<reference evidence="4" key="1">
    <citation type="journal article" date="2020" name="Microb. Genom.">
        <title>Genetic diversity of clinical and environmental Mucorales isolates obtained from an investigation of mucormycosis cases among solid organ transplant recipients.</title>
        <authorList>
            <person name="Nguyen M.H."/>
            <person name="Kaul D."/>
            <person name="Muto C."/>
            <person name="Cheng S.J."/>
            <person name="Richter R.A."/>
            <person name="Bruno V.M."/>
            <person name="Liu G."/>
            <person name="Beyhan S."/>
            <person name="Sundermann A.J."/>
            <person name="Mounaud S."/>
            <person name="Pasculle A.W."/>
            <person name="Nierman W.C."/>
            <person name="Driscoll E."/>
            <person name="Cumbie R."/>
            <person name="Clancy C.J."/>
            <person name="Dupont C.L."/>
        </authorList>
    </citation>
    <scope>NUCLEOTIDE SEQUENCE</scope>
    <source>
        <strain evidence="4">GL16</strain>
    </source>
</reference>
<feature type="compositionally biased region" description="Polar residues" evidence="2">
    <location>
        <begin position="202"/>
        <end position="213"/>
    </location>
</feature>
<name>A0A9P6XZA1_RHIOR</name>
<dbReference type="PANTHER" id="PTHR33223">
    <property type="entry name" value="CCHC-TYPE DOMAIN-CONTAINING PROTEIN"/>
    <property type="match status" value="1"/>
</dbReference>
<dbReference type="Proteomes" id="UP000717996">
    <property type="component" value="Unassembled WGS sequence"/>
</dbReference>
<evidence type="ECO:0000313" key="5">
    <source>
        <dbReference type="Proteomes" id="UP000717996"/>
    </source>
</evidence>
<dbReference type="Gene3D" id="2.40.70.10">
    <property type="entry name" value="Acid Proteases"/>
    <property type="match status" value="1"/>
</dbReference>
<feature type="compositionally biased region" description="Polar residues" evidence="2">
    <location>
        <begin position="347"/>
        <end position="361"/>
    </location>
</feature>
<evidence type="ECO:0000259" key="3">
    <source>
        <dbReference type="Pfam" id="PF03732"/>
    </source>
</evidence>
<proteinExistence type="predicted"/>
<keyword evidence="1" id="KW-0645">Protease</keyword>
<dbReference type="GO" id="GO:0006508">
    <property type="term" value="P:proteolysis"/>
    <property type="evidence" value="ECO:0007669"/>
    <property type="project" value="InterPro"/>
</dbReference>